<keyword evidence="4 6" id="KW-1133">Transmembrane helix</keyword>
<comment type="caution">
    <text evidence="7">The sequence shown here is derived from an EMBL/GenBank/DDBJ whole genome shotgun (WGS) entry which is preliminary data.</text>
</comment>
<evidence type="ECO:0000256" key="2">
    <source>
        <dbReference type="ARBA" id="ARBA00022475"/>
    </source>
</evidence>
<gene>
    <name evidence="7" type="ORF">J2S13_001605</name>
</gene>
<dbReference type="GO" id="GO:0005886">
    <property type="term" value="C:plasma membrane"/>
    <property type="evidence" value="ECO:0007669"/>
    <property type="project" value="UniProtKB-SubCell"/>
</dbReference>
<keyword evidence="5 6" id="KW-0472">Membrane</keyword>
<evidence type="ECO:0000256" key="4">
    <source>
        <dbReference type="ARBA" id="ARBA00022989"/>
    </source>
</evidence>
<organism evidence="7 8">
    <name type="scientific">Oikeobacillus pervagus</name>
    <dbReference type="NCBI Taxonomy" id="1325931"/>
    <lineage>
        <taxon>Bacteria</taxon>
        <taxon>Bacillati</taxon>
        <taxon>Bacillota</taxon>
        <taxon>Bacilli</taxon>
        <taxon>Bacillales</taxon>
        <taxon>Bacillaceae</taxon>
        <taxon>Oikeobacillus</taxon>
    </lineage>
</organism>
<keyword evidence="2" id="KW-1003">Cell membrane</keyword>
<evidence type="ECO:0000313" key="8">
    <source>
        <dbReference type="Proteomes" id="UP001237207"/>
    </source>
</evidence>
<keyword evidence="3 6" id="KW-0812">Transmembrane</keyword>
<evidence type="ECO:0000313" key="7">
    <source>
        <dbReference type="EMBL" id="MDQ0215205.1"/>
    </source>
</evidence>
<dbReference type="InterPro" id="IPR005171">
    <property type="entry name" value="Cyt_c_oxidase_su4_prok"/>
</dbReference>
<dbReference type="AlphaFoldDB" id="A0AAJ1WJ07"/>
<dbReference type="InterPro" id="IPR014257">
    <property type="entry name" value="Cyt_c_oxidase_su4_bacillaceae"/>
</dbReference>
<reference evidence="7" key="1">
    <citation type="submission" date="2023-07" db="EMBL/GenBank/DDBJ databases">
        <title>Genomic Encyclopedia of Type Strains, Phase IV (KMG-IV): sequencing the most valuable type-strain genomes for metagenomic binning, comparative biology and taxonomic classification.</title>
        <authorList>
            <person name="Goeker M."/>
        </authorList>
    </citation>
    <scope>NUCLEOTIDE SEQUENCE</scope>
    <source>
        <strain evidence="7">DSM 23947</strain>
    </source>
</reference>
<feature type="transmembrane region" description="Helical" evidence="6">
    <location>
        <begin position="88"/>
        <end position="109"/>
    </location>
</feature>
<proteinExistence type="predicted"/>
<name>A0AAJ1WJ07_9BACI</name>
<sequence>MVSQQSNSGNPRLNYEYRRKKNAEEMKGQVISFTLMIFFTVIAFVVVGLELSKWFVVPFILLLAAVQVGFQLYYFMHMSHKGHEAPSLFLWSAITVAFATILAFLTVVWI</sequence>
<evidence type="ECO:0000256" key="1">
    <source>
        <dbReference type="ARBA" id="ARBA00004651"/>
    </source>
</evidence>
<evidence type="ECO:0000256" key="5">
    <source>
        <dbReference type="ARBA" id="ARBA00023136"/>
    </source>
</evidence>
<evidence type="ECO:0000256" key="3">
    <source>
        <dbReference type="ARBA" id="ARBA00022692"/>
    </source>
</evidence>
<dbReference type="EMBL" id="JAUSUC010000016">
    <property type="protein sequence ID" value="MDQ0215205.1"/>
    <property type="molecule type" value="Genomic_DNA"/>
</dbReference>
<dbReference type="Pfam" id="PF03626">
    <property type="entry name" value="COX4_pro"/>
    <property type="match status" value="1"/>
</dbReference>
<dbReference type="RefSeq" id="WP_307257201.1">
    <property type="nucleotide sequence ID" value="NZ_JAUSUC010000016.1"/>
</dbReference>
<feature type="transmembrane region" description="Helical" evidence="6">
    <location>
        <begin position="55"/>
        <end position="76"/>
    </location>
</feature>
<dbReference type="Proteomes" id="UP001237207">
    <property type="component" value="Unassembled WGS sequence"/>
</dbReference>
<accession>A0AAJ1WJ07</accession>
<comment type="subcellular location">
    <subcellularLocation>
        <location evidence="1">Cell membrane</location>
        <topology evidence="1">Multi-pass membrane protein</topology>
    </subcellularLocation>
</comment>
<protein>
    <submittedName>
        <fullName evidence="7">Cytochrome c oxidase subunit 4</fullName>
    </submittedName>
</protein>
<keyword evidence="8" id="KW-1185">Reference proteome</keyword>
<evidence type="ECO:0000256" key="6">
    <source>
        <dbReference type="SAM" id="Phobius"/>
    </source>
</evidence>
<feature type="transmembrane region" description="Helical" evidence="6">
    <location>
        <begin position="28"/>
        <end position="49"/>
    </location>
</feature>
<dbReference type="NCBIfam" id="TIGR02908">
    <property type="entry name" value="CoxD_Bacillus"/>
    <property type="match status" value="1"/>
</dbReference>